<dbReference type="InterPro" id="IPR013099">
    <property type="entry name" value="K_chnl_dom"/>
</dbReference>
<dbReference type="EMBL" id="QYUR01000003">
    <property type="protein sequence ID" value="RJG11028.1"/>
    <property type="molecule type" value="Genomic_DNA"/>
</dbReference>
<feature type="transmembrane region" description="Helical" evidence="1">
    <location>
        <begin position="47"/>
        <end position="75"/>
    </location>
</feature>
<dbReference type="Gene3D" id="1.10.287.70">
    <property type="match status" value="1"/>
</dbReference>
<sequence length="149" mass="16634">MLLNLLTGLPVMLLCLLLQAIFVAMCLRHYVRFRHAQQSRESQLLDILLLSMVMLLMLLGNFVQMAIWAALFMLLGEFGDFATALYHSGVNFATLGYGDIVMSARWRLLGPLEAANGILMFGVSTSVMTAAVMDVIKHNMARLQQSERP</sequence>
<keyword evidence="1" id="KW-0472">Membrane</keyword>
<evidence type="ECO:0000313" key="4">
    <source>
        <dbReference type="Proteomes" id="UP000284021"/>
    </source>
</evidence>
<proteinExistence type="predicted"/>
<dbReference type="AlphaFoldDB" id="A0A418XF95"/>
<dbReference type="SUPFAM" id="SSF81324">
    <property type="entry name" value="Voltage-gated potassium channels"/>
    <property type="match status" value="1"/>
</dbReference>
<reference evidence="3 4" key="1">
    <citation type="submission" date="2018-09" db="EMBL/GenBank/DDBJ databases">
        <authorList>
            <person name="Zhu H."/>
        </authorList>
    </citation>
    <scope>NUCLEOTIDE SEQUENCE [LARGE SCALE GENOMIC DNA]</scope>
    <source>
        <strain evidence="3 4">K1S02-6</strain>
    </source>
</reference>
<protein>
    <submittedName>
        <fullName evidence="3">Two pore domain potassium channel family protein</fullName>
    </submittedName>
</protein>
<evidence type="ECO:0000256" key="1">
    <source>
        <dbReference type="SAM" id="Phobius"/>
    </source>
</evidence>
<feature type="transmembrane region" description="Helical" evidence="1">
    <location>
        <begin position="6"/>
        <end position="27"/>
    </location>
</feature>
<evidence type="ECO:0000259" key="2">
    <source>
        <dbReference type="Pfam" id="PF07885"/>
    </source>
</evidence>
<accession>A0A418XF95</accession>
<keyword evidence="3" id="KW-0406">Ion transport</keyword>
<gene>
    <name evidence="3" type="ORF">D3879_15255</name>
</gene>
<organism evidence="3 4">
    <name type="scientific">Pseudomonas cavernicola</name>
    <dbReference type="NCBI Taxonomy" id="2320866"/>
    <lineage>
        <taxon>Bacteria</taxon>
        <taxon>Pseudomonadati</taxon>
        <taxon>Pseudomonadota</taxon>
        <taxon>Gammaproteobacteria</taxon>
        <taxon>Pseudomonadales</taxon>
        <taxon>Pseudomonadaceae</taxon>
        <taxon>Pseudomonas</taxon>
    </lineage>
</organism>
<dbReference type="Proteomes" id="UP000284021">
    <property type="component" value="Unassembled WGS sequence"/>
</dbReference>
<feature type="domain" description="Potassium channel" evidence="2">
    <location>
        <begin position="66"/>
        <end position="132"/>
    </location>
</feature>
<dbReference type="OrthoDB" id="9813518at2"/>
<keyword evidence="3" id="KW-0407">Ion channel</keyword>
<dbReference type="RefSeq" id="WP_119955159.1">
    <property type="nucleotide sequence ID" value="NZ_QYUR01000003.1"/>
</dbReference>
<keyword evidence="4" id="KW-1185">Reference proteome</keyword>
<name>A0A418XF95_9PSED</name>
<dbReference type="GO" id="GO:0034220">
    <property type="term" value="P:monoatomic ion transmembrane transport"/>
    <property type="evidence" value="ECO:0007669"/>
    <property type="project" value="UniProtKB-KW"/>
</dbReference>
<comment type="caution">
    <text evidence="3">The sequence shown here is derived from an EMBL/GenBank/DDBJ whole genome shotgun (WGS) entry which is preliminary data.</text>
</comment>
<keyword evidence="3" id="KW-0813">Transport</keyword>
<dbReference type="Pfam" id="PF07885">
    <property type="entry name" value="Ion_trans_2"/>
    <property type="match status" value="1"/>
</dbReference>
<keyword evidence="1" id="KW-1133">Transmembrane helix</keyword>
<feature type="transmembrane region" description="Helical" evidence="1">
    <location>
        <begin position="114"/>
        <end position="136"/>
    </location>
</feature>
<keyword evidence="1" id="KW-0812">Transmembrane</keyword>
<evidence type="ECO:0000313" key="3">
    <source>
        <dbReference type="EMBL" id="RJG11028.1"/>
    </source>
</evidence>